<gene>
    <name evidence="1" type="ORF">BN59_01697</name>
</gene>
<dbReference type="EMBL" id="CCSB01000002">
    <property type="protein sequence ID" value="CDZ77414.1"/>
    <property type="molecule type" value="Genomic_DNA"/>
</dbReference>
<proteinExistence type="predicted"/>
<reference evidence="1 2" key="1">
    <citation type="submission" date="2014-06" db="EMBL/GenBank/DDBJ databases">
        <authorList>
            <person name="Urmite Genomes Urmite Genomes"/>
        </authorList>
    </citation>
    <scope>NUCLEOTIDE SEQUENCE [LARGE SCALE GENOMIC DNA]</scope>
</reference>
<accession>A0A078L064</accession>
<dbReference type="AlphaFoldDB" id="A0A078L064"/>
<name>A0A078L064_9GAMM</name>
<protein>
    <submittedName>
        <fullName evidence="1">Uncharacterized protein</fullName>
    </submittedName>
</protein>
<evidence type="ECO:0000313" key="2">
    <source>
        <dbReference type="Proteomes" id="UP000044071"/>
    </source>
</evidence>
<dbReference type="STRING" id="1034943.BN59_01697"/>
<organism evidence="1 2">
    <name type="scientific">Legionella massiliensis</name>
    <dbReference type="NCBI Taxonomy" id="1034943"/>
    <lineage>
        <taxon>Bacteria</taxon>
        <taxon>Pseudomonadati</taxon>
        <taxon>Pseudomonadota</taxon>
        <taxon>Gammaproteobacteria</taxon>
        <taxon>Legionellales</taxon>
        <taxon>Legionellaceae</taxon>
        <taxon>Legionella</taxon>
    </lineage>
</organism>
<keyword evidence="2" id="KW-1185">Reference proteome</keyword>
<evidence type="ECO:0000313" key="1">
    <source>
        <dbReference type="EMBL" id="CDZ77414.1"/>
    </source>
</evidence>
<dbReference type="Proteomes" id="UP000044071">
    <property type="component" value="Unassembled WGS sequence"/>
</dbReference>
<sequence>MKEVRHVERSERSPECGMVQIPEISHYVRDDGGRDDRGFVRDGVFQRDTSCRTW</sequence>